<dbReference type="OrthoDB" id="1882659at2"/>
<dbReference type="AlphaFoldDB" id="A0A4R2TD03"/>
<dbReference type="EMBL" id="SLYC01000032">
    <property type="protein sequence ID" value="TCP99816.1"/>
    <property type="molecule type" value="Genomic_DNA"/>
</dbReference>
<evidence type="ECO:0000256" key="1">
    <source>
        <dbReference type="SAM" id="Phobius"/>
    </source>
</evidence>
<keyword evidence="1" id="KW-0812">Transmembrane</keyword>
<reference evidence="3 4" key="1">
    <citation type="submission" date="2019-03" db="EMBL/GenBank/DDBJ databases">
        <title>Genomic Encyclopedia of Type Strains, Phase IV (KMG-IV): sequencing the most valuable type-strain genomes for metagenomic binning, comparative biology and taxonomic classification.</title>
        <authorList>
            <person name="Goeker M."/>
        </authorList>
    </citation>
    <scope>NUCLEOTIDE SEQUENCE [LARGE SCALE GENOMIC DNA]</scope>
    <source>
        <strain evidence="3 4">DSM 100013</strain>
    </source>
</reference>
<keyword evidence="1" id="KW-0472">Membrane</keyword>
<protein>
    <submittedName>
        <fullName evidence="3">Sigma factor regulator</fullName>
    </submittedName>
</protein>
<gene>
    <name evidence="3" type="ORF">EDD79_10324</name>
</gene>
<evidence type="ECO:0000259" key="2">
    <source>
        <dbReference type="Pfam" id="PF13791"/>
    </source>
</evidence>
<dbReference type="Pfam" id="PF13791">
    <property type="entry name" value="Sigma_reg_C"/>
    <property type="match status" value="1"/>
</dbReference>
<accession>A0A4R2TD03</accession>
<feature type="transmembrane region" description="Helical" evidence="1">
    <location>
        <begin position="74"/>
        <end position="96"/>
    </location>
</feature>
<evidence type="ECO:0000313" key="4">
    <source>
        <dbReference type="Proteomes" id="UP000295504"/>
    </source>
</evidence>
<comment type="caution">
    <text evidence="3">The sequence shown here is derived from an EMBL/GenBank/DDBJ whole genome shotgun (WGS) entry which is preliminary data.</text>
</comment>
<keyword evidence="4" id="KW-1185">Reference proteome</keyword>
<dbReference type="InterPro" id="IPR025672">
    <property type="entry name" value="Sigma_reg_C_dom"/>
</dbReference>
<feature type="domain" description="Sigma factor regulator C-terminal" evidence="2">
    <location>
        <begin position="235"/>
        <end position="396"/>
    </location>
</feature>
<sequence>MNFKDLLKRYKEGTATDEEVKIIEEELEKYESLEGYFAESISDQFFKTDKFDGETLPINGDEIRNIQKVVNHRLVKVVITSVFIVIVLYIGFFYGVSSVVDKMYYDPTAITQSEEQQFKSSDFSYDMQAYISLNMPGHSIYSFTFQKPKGFGTYELSYSLWDLFTKNDQRHFIDLSRGRITHAIDGIFSTQNRFSKWQGFEKILYPFPEYASKDAIILRDEDAQRKNEVTLRYLNELNPLSFISMSIVFDEDLTMEEFYHMRREYSALDFKWVGVRTTDPGTQWSETQPMHLVGFNPNFNDEPSSNRRPDSEKYPLFNLVDMWDERTLSEKDFPEAYGTHFRSRLKYLRNRKEFVEIFDYNFYKIDFYDDAIKYIDEHGVKTYGVLVYGTAEEFLEHIDEIPYDTIHINSVLSTRPNIYYR</sequence>
<proteinExistence type="predicted"/>
<keyword evidence="1" id="KW-1133">Transmembrane helix</keyword>
<organism evidence="3 4">
    <name type="scientific">Serpentinicella alkaliphila</name>
    <dbReference type="NCBI Taxonomy" id="1734049"/>
    <lineage>
        <taxon>Bacteria</taxon>
        <taxon>Bacillati</taxon>
        <taxon>Bacillota</taxon>
        <taxon>Clostridia</taxon>
        <taxon>Peptostreptococcales</taxon>
        <taxon>Natronincolaceae</taxon>
        <taxon>Serpentinicella</taxon>
    </lineage>
</organism>
<evidence type="ECO:0000313" key="3">
    <source>
        <dbReference type="EMBL" id="TCP99816.1"/>
    </source>
</evidence>
<dbReference type="RefSeq" id="WP_132849073.1">
    <property type="nucleotide sequence ID" value="NZ_CP058648.1"/>
</dbReference>
<dbReference type="Proteomes" id="UP000295504">
    <property type="component" value="Unassembled WGS sequence"/>
</dbReference>
<name>A0A4R2TD03_9FIRM</name>